<dbReference type="InterPro" id="IPR039685">
    <property type="entry name" value="FANCE"/>
</dbReference>
<protein>
    <submittedName>
        <fullName evidence="3">FA complementation group E</fullName>
    </submittedName>
</protein>
<evidence type="ECO:0000313" key="3">
    <source>
        <dbReference type="Ensembl" id="ENSSHBP00005009801.1"/>
    </source>
</evidence>
<dbReference type="Ensembl" id="ENSSHBT00005011789.1">
    <property type="protein sequence ID" value="ENSSHBP00005009801.1"/>
    <property type="gene ID" value="ENSSHBG00005008552.1"/>
</dbReference>
<feature type="domain" description="Fanconi Anaemia group E protein C-terminal" evidence="2">
    <location>
        <begin position="285"/>
        <end position="523"/>
    </location>
</feature>
<dbReference type="PANTHER" id="PTHR32094:SF5">
    <property type="entry name" value="FANCONI ANEMIA GROUP E PROTEIN"/>
    <property type="match status" value="1"/>
</dbReference>
<dbReference type="InParanoid" id="A0A672U5K3"/>
<organism evidence="3 4">
    <name type="scientific">Strigops habroptila</name>
    <name type="common">Kakapo</name>
    <dbReference type="NCBI Taxonomy" id="2489341"/>
    <lineage>
        <taxon>Eukaryota</taxon>
        <taxon>Metazoa</taxon>
        <taxon>Chordata</taxon>
        <taxon>Craniata</taxon>
        <taxon>Vertebrata</taxon>
        <taxon>Euteleostomi</taxon>
        <taxon>Archelosauria</taxon>
        <taxon>Archosauria</taxon>
        <taxon>Dinosauria</taxon>
        <taxon>Saurischia</taxon>
        <taxon>Theropoda</taxon>
        <taxon>Coelurosauria</taxon>
        <taxon>Aves</taxon>
        <taxon>Neognathae</taxon>
        <taxon>Neoaves</taxon>
        <taxon>Telluraves</taxon>
        <taxon>Australaves</taxon>
        <taxon>Psittaciformes</taxon>
        <taxon>Psittacidae</taxon>
        <taxon>Strigops</taxon>
    </lineage>
</organism>
<dbReference type="Proteomes" id="UP000472266">
    <property type="component" value="Unplaced"/>
</dbReference>
<dbReference type="GO" id="GO:0043240">
    <property type="term" value="C:Fanconi anaemia nuclear complex"/>
    <property type="evidence" value="ECO:0007669"/>
    <property type="project" value="Ensembl"/>
</dbReference>
<dbReference type="InterPro" id="IPR021025">
    <property type="entry name" value="Fanconi_anaemia_gr_E_prot_C"/>
</dbReference>
<accession>A0A672U5K3</accession>
<dbReference type="PANTHER" id="PTHR32094">
    <property type="entry name" value="FANCONI ANEMIA GROUP E PROTEIN"/>
    <property type="match status" value="1"/>
</dbReference>
<proteinExistence type="predicted"/>
<dbReference type="Gene3D" id="1.25.40.480">
    <property type="match status" value="1"/>
</dbReference>
<gene>
    <name evidence="3" type="primary">FANCE</name>
</gene>
<dbReference type="GeneTree" id="ENSGT00390000000705"/>
<dbReference type="Pfam" id="PF11510">
    <property type="entry name" value="FA_FANCE"/>
    <property type="match status" value="1"/>
</dbReference>
<evidence type="ECO:0000259" key="2">
    <source>
        <dbReference type="Pfam" id="PF11510"/>
    </source>
</evidence>
<dbReference type="GO" id="GO:0000785">
    <property type="term" value="C:chromatin"/>
    <property type="evidence" value="ECO:0007669"/>
    <property type="project" value="Ensembl"/>
</dbReference>
<feature type="region of interest" description="Disordered" evidence="1">
    <location>
        <begin position="179"/>
        <end position="208"/>
    </location>
</feature>
<evidence type="ECO:0000313" key="4">
    <source>
        <dbReference type="Proteomes" id="UP000472266"/>
    </source>
</evidence>
<dbReference type="AlphaFoldDB" id="A0A672U5K3"/>
<keyword evidence="4" id="KW-1185">Reference proteome</keyword>
<dbReference type="OMA" id="LRLPWIC"/>
<sequence>MEPRGLPWLQGLDKPSRLLLHALASGSRGTLAALRMLQRVQPGEGPGPVFPWQTFTTALCAEEPVLEEGALAVKPRLLLLPVVCQRNLLSLLLVVRALVPGGCLDRLLQALEQDSHVDPWVRALGDLLRQGARGEECCPPPGPLSSTCQQQLRCLGQRIAQSNPEGRRKLNWCFSKQPSAAGDGADSVLHGGKHKEVSEESLELDEEREGKRMLLEEVVFGPPGMQEVGDVAGMEVEMPEEPSGDGSAQSPDGAAPESSQQEAARKISQAEPAVDVQSFLQLHGPRLKMLLQKESNHPDFSIPPELHVLNNCSPAQLEGLCSFLQLSTCPEHLVVRFCSWLVVLSPELSYTSAATLAQQLFLRRVLSLTQPPSRHLMAALTSFCSKYSQPFCRVLVAAVLQEPGEGAEQTKLVCELVEECLEPDCVRLVLSQVLEVPLSEKLLPIVQAVLGRQEVLPPELFDLLVLTLCRQAPALSTSLSYAKLVMAMLTMYHSQVTPSHRSSLAAALDRSNAALRKSLQAVLEGGSLDLLLGSKWSKTAAVLPVCACTLVSFLPSVSPQRSRMLLPGSRSAQWLDLMVLKVFSNLILRFYKAGKAPPLLAHSGGLVAKVKSSCPNTLYFKCFSNIVVAQNT</sequence>
<name>A0A672U5K3_STRHB</name>
<dbReference type="GO" id="GO:0036297">
    <property type="term" value="P:interstrand cross-link repair"/>
    <property type="evidence" value="ECO:0007669"/>
    <property type="project" value="InterPro"/>
</dbReference>
<feature type="region of interest" description="Disordered" evidence="1">
    <location>
        <begin position="237"/>
        <end position="268"/>
    </location>
</feature>
<dbReference type="GO" id="GO:0005654">
    <property type="term" value="C:nucleoplasm"/>
    <property type="evidence" value="ECO:0007669"/>
    <property type="project" value="Ensembl"/>
</dbReference>
<reference evidence="3" key="1">
    <citation type="submission" date="2025-08" db="UniProtKB">
        <authorList>
            <consortium name="Ensembl"/>
        </authorList>
    </citation>
    <scope>IDENTIFICATION</scope>
</reference>
<evidence type="ECO:0000256" key="1">
    <source>
        <dbReference type="SAM" id="MobiDB-lite"/>
    </source>
</evidence>
<dbReference type="GO" id="GO:0005813">
    <property type="term" value="C:centrosome"/>
    <property type="evidence" value="ECO:0007669"/>
    <property type="project" value="Ensembl"/>
</dbReference>
<reference evidence="3" key="2">
    <citation type="submission" date="2025-09" db="UniProtKB">
        <authorList>
            <consortium name="Ensembl"/>
        </authorList>
    </citation>
    <scope>IDENTIFICATION</scope>
</reference>
<dbReference type="CDD" id="cd07439">
    <property type="entry name" value="FANCE_c-term"/>
    <property type="match status" value="1"/>
</dbReference>